<evidence type="ECO:0000313" key="7">
    <source>
        <dbReference type="Proteomes" id="UP000237000"/>
    </source>
</evidence>
<evidence type="ECO:0000256" key="4">
    <source>
        <dbReference type="SAM" id="MobiDB-lite"/>
    </source>
</evidence>
<dbReference type="InterPro" id="IPR046349">
    <property type="entry name" value="C1-like_sf"/>
</dbReference>
<dbReference type="AlphaFoldDB" id="A0A2P5BHR1"/>
<gene>
    <name evidence="6" type="ORF">TorRG33x02_320800</name>
</gene>
<dbReference type="PROSITE" id="PS50081">
    <property type="entry name" value="ZF_DAG_PE_2"/>
    <property type="match status" value="1"/>
</dbReference>
<evidence type="ECO:0000256" key="3">
    <source>
        <dbReference type="ARBA" id="ARBA00022833"/>
    </source>
</evidence>
<organism evidence="6 7">
    <name type="scientific">Trema orientale</name>
    <name type="common">Charcoal tree</name>
    <name type="synonym">Celtis orientalis</name>
    <dbReference type="NCBI Taxonomy" id="63057"/>
    <lineage>
        <taxon>Eukaryota</taxon>
        <taxon>Viridiplantae</taxon>
        <taxon>Streptophyta</taxon>
        <taxon>Embryophyta</taxon>
        <taxon>Tracheophyta</taxon>
        <taxon>Spermatophyta</taxon>
        <taxon>Magnoliopsida</taxon>
        <taxon>eudicotyledons</taxon>
        <taxon>Gunneridae</taxon>
        <taxon>Pentapetalae</taxon>
        <taxon>rosids</taxon>
        <taxon>fabids</taxon>
        <taxon>Rosales</taxon>
        <taxon>Cannabaceae</taxon>
        <taxon>Trema</taxon>
    </lineage>
</organism>
<feature type="compositionally biased region" description="Basic and acidic residues" evidence="4">
    <location>
        <begin position="12"/>
        <end position="27"/>
    </location>
</feature>
<dbReference type="STRING" id="63057.A0A2P5BHR1"/>
<evidence type="ECO:0000259" key="5">
    <source>
        <dbReference type="PROSITE" id="PS50081"/>
    </source>
</evidence>
<accession>A0A2P5BHR1</accession>
<dbReference type="Gene3D" id="3.30.60.20">
    <property type="match status" value="1"/>
</dbReference>
<sequence length="261" mass="29205">MSPSSPTSKIGQETEKQQKRNPMKIDKEISHPIHPYHKLKLEYTEIPFNCDGCKEAGIGLKYKCVRCEFDLHKTCAAARSTITHPFYNKCEFQLHYSPPGEIRRLCDACRNEVLGFVYHCKRCGFDLHPCCANLPQVLDDGQHTLYLCHKLSSACHRCGGKGSGWAYRSECRAYNLHVACVKELLVESWQAMYLNVDKNKVRELQTRIPSLKGTLKNHHHGGGKMRKCCEIAGGAVRVIVSAILGDPTALIGAVVGGFMSK</sequence>
<dbReference type="InterPro" id="IPR002219">
    <property type="entry name" value="PKC_DAG/PE"/>
</dbReference>
<dbReference type="PANTHER" id="PTHR46477:SF17">
    <property type="entry name" value="PHORBOL-ESTER_DAG-TYPE DOMAIN-CONTAINING PROTEIN"/>
    <property type="match status" value="1"/>
</dbReference>
<dbReference type="InParanoid" id="A0A2P5BHR1"/>
<protein>
    <submittedName>
        <fullName evidence="6">C1-like DC1 containing protein</fullName>
    </submittedName>
</protein>
<keyword evidence="1" id="KW-0479">Metal-binding</keyword>
<reference evidence="7" key="1">
    <citation type="submission" date="2016-06" db="EMBL/GenBank/DDBJ databases">
        <title>Parallel loss of symbiosis genes in relatives of nitrogen-fixing non-legume Parasponia.</title>
        <authorList>
            <person name="Van Velzen R."/>
            <person name="Holmer R."/>
            <person name="Bu F."/>
            <person name="Rutten L."/>
            <person name="Van Zeijl A."/>
            <person name="Liu W."/>
            <person name="Santuari L."/>
            <person name="Cao Q."/>
            <person name="Sharma T."/>
            <person name="Shen D."/>
            <person name="Roswanjaya Y."/>
            <person name="Wardhani T."/>
            <person name="Kalhor M.S."/>
            <person name="Jansen J."/>
            <person name="Van den Hoogen J."/>
            <person name="Gungor B."/>
            <person name="Hartog M."/>
            <person name="Hontelez J."/>
            <person name="Verver J."/>
            <person name="Yang W.-C."/>
            <person name="Schijlen E."/>
            <person name="Repin R."/>
            <person name="Schilthuizen M."/>
            <person name="Schranz E."/>
            <person name="Heidstra R."/>
            <person name="Miyata K."/>
            <person name="Fedorova E."/>
            <person name="Kohlen W."/>
            <person name="Bisseling T."/>
            <person name="Smit S."/>
            <person name="Geurts R."/>
        </authorList>
    </citation>
    <scope>NUCLEOTIDE SEQUENCE [LARGE SCALE GENOMIC DNA]</scope>
    <source>
        <strain evidence="7">cv. RG33-2</strain>
    </source>
</reference>
<keyword evidence="2" id="KW-0677">Repeat</keyword>
<name>A0A2P5BHR1_TREOI</name>
<dbReference type="PANTHER" id="PTHR46477">
    <property type="entry name" value="CYSTEINE/HISTIDINE-RICH C1 DOMAIN FAMILY PROTEIN"/>
    <property type="match status" value="1"/>
</dbReference>
<dbReference type="EMBL" id="JXTC01000519">
    <property type="protein sequence ID" value="PON48339.1"/>
    <property type="molecule type" value="Genomic_DNA"/>
</dbReference>
<proteinExistence type="predicted"/>
<keyword evidence="7" id="KW-1185">Reference proteome</keyword>
<keyword evidence="3" id="KW-0862">Zinc</keyword>
<comment type="caution">
    <text evidence="6">The sequence shown here is derived from an EMBL/GenBank/DDBJ whole genome shotgun (WGS) entry which is preliminary data.</text>
</comment>
<dbReference type="Proteomes" id="UP000237000">
    <property type="component" value="Unassembled WGS sequence"/>
</dbReference>
<feature type="domain" description="Phorbol-ester/DAG-type" evidence="5">
    <location>
        <begin position="36"/>
        <end position="90"/>
    </location>
</feature>
<dbReference type="SUPFAM" id="SSF57889">
    <property type="entry name" value="Cysteine-rich domain"/>
    <property type="match status" value="2"/>
</dbReference>
<dbReference type="GO" id="GO:0046872">
    <property type="term" value="F:metal ion binding"/>
    <property type="evidence" value="ECO:0007669"/>
    <property type="project" value="UniProtKB-KW"/>
</dbReference>
<dbReference type="Pfam" id="PF03107">
    <property type="entry name" value="C1_2"/>
    <property type="match status" value="2"/>
</dbReference>
<evidence type="ECO:0000256" key="1">
    <source>
        <dbReference type="ARBA" id="ARBA00022723"/>
    </source>
</evidence>
<feature type="compositionally biased region" description="Polar residues" evidence="4">
    <location>
        <begin position="1"/>
        <end position="11"/>
    </location>
</feature>
<evidence type="ECO:0000256" key="2">
    <source>
        <dbReference type="ARBA" id="ARBA00022737"/>
    </source>
</evidence>
<dbReference type="InterPro" id="IPR004146">
    <property type="entry name" value="DC1"/>
</dbReference>
<feature type="region of interest" description="Disordered" evidence="4">
    <location>
        <begin position="1"/>
        <end position="27"/>
    </location>
</feature>
<dbReference type="OrthoDB" id="1852188at2759"/>
<evidence type="ECO:0000313" key="6">
    <source>
        <dbReference type="EMBL" id="PON48339.1"/>
    </source>
</evidence>